<dbReference type="KEGG" id="plm:Plim_3575"/>
<dbReference type="STRING" id="521674.Plim_3575"/>
<proteinExistence type="predicted"/>
<dbReference type="EMBL" id="CP001744">
    <property type="protein sequence ID" value="ADG69388.1"/>
    <property type="molecule type" value="Genomic_DNA"/>
</dbReference>
<evidence type="ECO:0000313" key="2">
    <source>
        <dbReference type="Proteomes" id="UP000002220"/>
    </source>
</evidence>
<dbReference type="AlphaFoldDB" id="D5SVM8"/>
<keyword evidence="2" id="KW-1185">Reference proteome</keyword>
<dbReference type="HOGENOM" id="CLU_2106716_0_0_0"/>
<evidence type="ECO:0000313" key="1">
    <source>
        <dbReference type="EMBL" id="ADG69388.1"/>
    </source>
</evidence>
<reference evidence="1 2" key="1">
    <citation type="journal article" date="2010" name="Stand. Genomic Sci.">
        <title>Complete genome sequence of Planctomyces limnophilus type strain (Mu 290).</title>
        <authorList>
            <person name="Labutti K."/>
            <person name="Sikorski J."/>
            <person name="Schneider S."/>
            <person name="Nolan M."/>
            <person name="Lucas S."/>
            <person name="Glavina Del Rio T."/>
            <person name="Tice H."/>
            <person name="Cheng J.F."/>
            <person name="Goodwin L."/>
            <person name="Pitluck S."/>
            <person name="Liolios K."/>
            <person name="Ivanova N."/>
            <person name="Mavromatis K."/>
            <person name="Mikhailova N."/>
            <person name="Pati A."/>
            <person name="Chen A."/>
            <person name="Palaniappan K."/>
            <person name="Land M."/>
            <person name="Hauser L."/>
            <person name="Chang Y.J."/>
            <person name="Jeffries C.D."/>
            <person name="Tindall B.J."/>
            <person name="Rohde M."/>
            <person name="Goker M."/>
            <person name="Woyke T."/>
            <person name="Bristow J."/>
            <person name="Eisen J.A."/>
            <person name="Markowitz V."/>
            <person name="Hugenholtz P."/>
            <person name="Kyrpides N.C."/>
            <person name="Klenk H.P."/>
            <person name="Lapidus A."/>
        </authorList>
    </citation>
    <scope>NUCLEOTIDE SEQUENCE [LARGE SCALE GENOMIC DNA]</scope>
    <source>
        <strain evidence="2">ATCC 43296 / DSM 3776 / IFAM 1008 / 290</strain>
    </source>
</reference>
<organism evidence="1 2">
    <name type="scientific">Planctopirus limnophila (strain ATCC 43296 / DSM 3776 / IFAM 1008 / Mu 290)</name>
    <name type="common">Planctomyces limnophilus</name>
    <dbReference type="NCBI Taxonomy" id="521674"/>
    <lineage>
        <taxon>Bacteria</taxon>
        <taxon>Pseudomonadati</taxon>
        <taxon>Planctomycetota</taxon>
        <taxon>Planctomycetia</taxon>
        <taxon>Planctomycetales</taxon>
        <taxon>Planctomycetaceae</taxon>
        <taxon>Planctopirus</taxon>
    </lineage>
</organism>
<accession>D5SVM8</accession>
<dbReference type="Proteomes" id="UP000002220">
    <property type="component" value="Chromosome"/>
</dbReference>
<name>D5SVM8_PLAL2</name>
<sequence length="115" mass="12771">MEGLLTGLGVLACRKPDLRGVAKLPDAGPPWDHREAPHAELTQQCQAESLRFQVFRNSLVRVHRGSGVESAKRNRFWNYFESANEISANANMSRSKLSTASFFESQAIEPLSKGI</sequence>
<protein>
    <submittedName>
        <fullName evidence="1">Uncharacterized protein</fullName>
    </submittedName>
</protein>
<gene>
    <name evidence="1" type="ordered locus">Plim_3575</name>
</gene>